<dbReference type="EMBL" id="BTFW01000001">
    <property type="protein sequence ID" value="GMM60450.1"/>
    <property type="molecule type" value="Genomic_DNA"/>
</dbReference>
<dbReference type="InterPro" id="IPR013658">
    <property type="entry name" value="SGL"/>
</dbReference>
<proteinExistence type="inferred from homology"/>
<evidence type="ECO:0000313" key="4">
    <source>
        <dbReference type="Proteomes" id="UP001187221"/>
    </source>
</evidence>
<evidence type="ECO:0000313" key="3">
    <source>
        <dbReference type="EMBL" id="GMM60450.1"/>
    </source>
</evidence>
<dbReference type="Pfam" id="PF08450">
    <property type="entry name" value="SGL"/>
    <property type="match status" value="1"/>
</dbReference>
<feature type="domain" description="SMP-30/Gluconolactonase/LRE-like region" evidence="2">
    <location>
        <begin position="15"/>
        <end position="255"/>
    </location>
</feature>
<dbReference type="InterPro" id="IPR005511">
    <property type="entry name" value="SMP-30"/>
</dbReference>
<evidence type="ECO:0000256" key="1">
    <source>
        <dbReference type="ARBA" id="ARBA00008853"/>
    </source>
</evidence>
<accession>A0ABQ6P5T4</accession>
<dbReference type="PANTHER" id="PTHR10907:SF47">
    <property type="entry name" value="REGUCALCIN"/>
    <property type="match status" value="1"/>
</dbReference>
<comment type="caution">
    <text evidence="3">The sequence shown here is derived from an EMBL/GenBank/DDBJ whole genome shotgun (WGS) entry which is preliminary data.</text>
</comment>
<organism evidence="3 4">
    <name type="scientific">Novosphingobium pituita</name>
    <dbReference type="NCBI Taxonomy" id="3056842"/>
    <lineage>
        <taxon>Bacteria</taxon>
        <taxon>Pseudomonadati</taxon>
        <taxon>Pseudomonadota</taxon>
        <taxon>Alphaproteobacteria</taxon>
        <taxon>Sphingomonadales</taxon>
        <taxon>Sphingomonadaceae</taxon>
        <taxon>Novosphingobium</taxon>
    </lineage>
</organism>
<name>A0ABQ6P5T4_9SPHN</name>
<dbReference type="RefSeq" id="WP_317974248.1">
    <property type="nucleotide sequence ID" value="NZ_BTFW01000001.1"/>
</dbReference>
<dbReference type="PANTHER" id="PTHR10907">
    <property type="entry name" value="REGUCALCIN"/>
    <property type="match status" value="1"/>
</dbReference>
<keyword evidence="4" id="KW-1185">Reference proteome</keyword>
<protein>
    <recommendedName>
        <fullName evidence="2">SMP-30/Gluconolactonase/LRE-like region domain-containing protein</fullName>
    </recommendedName>
</protein>
<dbReference type="SUPFAM" id="SSF63829">
    <property type="entry name" value="Calcium-dependent phosphotriesterase"/>
    <property type="match status" value="1"/>
</dbReference>
<dbReference type="InterPro" id="IPR011042">
    <property type="entry name" value="6-blade_b-propeller_TolB-like"/>
</dbReference>
<comment type="similarity">
    <text evidence="1">Belongs to the SMP-30/CGR1 family.</text>
</comment>
<dbReference type="PRINTS" id="PR01790">
    <property type="entry name" value="SMP30FAMILY"/>
</dbReference>
<evidence type="ECO:0000259" key="2">
    <source>
        <dbReference type="Pfam" id="PF08450"/>
    </source>
</evidence>
<sequence>MTLWRKVERDIADTLGEGTLWCPRDGALYWTDILAPALNRLDLASGAITRWTMPEPLGWVAAHGEGGLLGGFRSGVARITLDPLEIGPCHDPEPHLPGNRMNDGKVDHHGAIWCGTMDMAEEEATGALYRLAPDGTFKAIDTDYNVPNGPAFSPCGQWLYHADSGKRTIYRFALEAQGASGREVFVELGEADGYPDGMACDAQGFLWSAHWDGGRISRYAPDGRLDRVIELPARRITNIAFAGDKLDRMFVTSARVGLDDPSEFDGALFEVDSGVTGMPPGTFGLAR</sequence>
<dbReference type="Proteomes" id="UP001187221">
    <property type="component" value="Unassembled WGS sequence"/>
</dbReference>
<gene>
    <name evidence="3" type="ORF">NUTIK01_12270</name>
</gene>
<dbReference type="Gene3D" id="2.120.10.30">
    <property type="entry name" value="TolB, C-terminal domain"/>
    <property type="match status" value="1"/>
</dbReference>
<reference evidence="3 4" key="1">
    <citation type="submission" date="2023-06" db="EMBL/GenBank/DDBJ databases">
        <title>Draft genome sequence of Novosphingobium sp. strain IK01.</title>
        <authorList>
            <person name="Hatamoto M."/>
            <person name="Ikarashi T."/>
            <person name="Yamaguchi T."/>
        </authorList>
    </citation>
    <scope>NUCLEOTIDE SEQUENCE [LARGE SCALE GENOMIC DNA]</scope>
    <source>
        <strain evidence="3 4">IK01</strain>
    </source>
</reference>